<feature type="transmembrane region" description="Helical" evidence="7">
    <location>
        <begin position="198"/>
        <end position="220"/>
    </location>
</feature>
<keyword evidence="5 7" id="KW-1133">Transmembrane helix</keyword>
<dbReference type="NCBIfam" id="TIGR00203">
    <property type="entry name" value="cydB"/>
    <property type="match status" value="1"/>
</dbReference>
<evidence type="ECO:0000256" key="4">
    <source>
        <dbReference type="ARBA" id="ARBA00022692"/>
    </source>
</evidence>
<sequence length="353" mass="38614">MTTETLSWLPVIWAVIIAAAVFFYVCMDGFDLGLGILFPWFRAQADRDVMVNSIAPIWDGNETWLVFGGAGLFAAFPLAYATILPALYMPLISMLLALIGRGVSFEMRFRTHSNRARAWWDRAFAWGSVVATFCQGIALGALVQGIRVEHGAYAGGWWDWLTLFSVFTGLSLLVGYGLLGACWLIWKATGPLAETARRLAFILGCGLLACIGVVSLWMLVSQAGFRTRWLGYPGLLIAAPVPVLTVLAAWRFRLSLLRLSRHDAAPVGGPAPRDITPLLLALTLFLLSYLGLGFSLWPYIVPPGVTLWDAAAAPSSQRFLLVGAAILLPVILGYTGYVYWLFRGKVEHGAGYH</sequence>
<feature type="transmembrane region" description="Helical" evidence="7">
    <location>
        <begin position="163"/>
        <end position="186"/>
    </location>
</feature>
<evidence type="ECO:0000256" key="3">
    <source>
        <dbReference type="ARBA" id="ARBA00022475"/>
    </source>
</evidence>
<proteinExistence type="inferred from homology"/>
<keyword evidence="4 7" id="KW-0812">Transmembrane</keyword>
<accession>A0ABT8A5D5</accession>
<dbReference type="InterPro" id="IPR003317">
    <property type="entry name" value="Cyt-d_oxidase_su2"/>
</dbReference>
<keyword evidence="9" id="KW-1185">Reference proteome</keyword>
<organism evidence="8 9">
    <name type="scientific">Paeniroseomonas aquatica</name>
    <dbReference type="NCBI Taxonomy" id="373043"/>
    <lineage>
        <taxon>Bacteria</taxon>
        <taxon>Pseudomonadati</taxon>
        <taxon>Pseudomonadota</taxon>
        <taxon>Alphaproteobacteria</taxon>
        <taxon>Acetobacterales</taxon>
        <taxon>Acetobacteraceae</taxon>
        <taxon>Paeniroseomonas</taxon>
    </lineage>
</organism>
<dbReference type="EMBL" id="JAUFPN010000107">
    <property type="protein sequence ID" value="MDN3564616.1"/>
    <property type="molecule type" value="Genomic_DNA"/>
</dbReference>
<evidence type="ECO:0000313" key="9">
    <source>
        <dbReference type="Proteomes" id="UP001529369"/>
    </source>
</evidence>
<feature type="transmembrane region" description="Helical" evidence="7">
    <location>
        <begin position="86"/>
        <end position="103"/>
    </location>
</feature>
<feature type="transmembrane region" description="Helical" evidence="7">
    <location>
        <begin position="320"/>
        <end position="342"/>
    </location>
</feature>
<dbReference type="Pfam" id="PF02322">
    <property type="entry name" value="Cyt_bd_oxida_II"/>
    <property type="match status" value="1"/>
</dbReference>
<feature type="transmembrane region" description="Helical" evidence="7">
    <location>
        <begin position="12"/>
        <end position="41"/>
    </location>
</feature>
<evidence type="ECO:0000256" key="2">
    <source>
        <dbReference type="ARBA" id="ARBA00007543"/>
    </source>
</evidence>
<dbReference type="PANTHER" id="PTHR43141:SF4">
    <property type="entry name" value="CYTOCHROME BD2 SUBUNIT II"/>
    <property type="match status" value="1"/>
</dbReference>
<protein>
    <submittedName>
        <fullName evidence="8">Cytochrome d ubiquinol oxidase subunit II</fullName>
    </submittedName>
</protein>
<evidence type="ECO:0000256" key="6">
    <source>
        <dbReference type="ARBA" id="ARBA00023136"/>
    </source>
</evidence>
<comment type="similarity">
    <text evidence="2">Belongs to the cytochrome ubiquinol oxidase subunit 2 family.</text>
</comment>
<comment type="subcellular location">
    <subcellularLocation>
        <location evidence="1">Cell membrane</location>
        <topology evidence="1">Multi-pass membrane protein</topology>
    </subcellularLocation>
</comment>
<keyword evidence="6 7" id="KW-0472">Membrane</keyword>
<name>A0ABT8A5D5_9PROT</name>
<keyword evidence="3" id="KW-1003">Cell membrane</keyword>
<dbReference type="Proteomes" id="UP001529369">
    <property type="component" value="Unassembled WGS sequence"/>
</dbReference>
<comment type="caution">
    <text evidence="8">The sequence shown here is derived from an EMBL/GenBank/DDBJ whole genome shotgun (WGS) entry which is preliminary data.</text>
</comment>
<feature type="transmembrane region" description="Helical" evidence="7">
    <location>
        <begin position="232"/>
        <end position="252"/>
    </location>
</feature>
<dbReference type="PANTHER" id="PTHR43141">
    <property type="entry name" value="CYTOCHROME BD2 SUBUNIT II"/>
    <property type="match status" value="1"/>
</dbReference>
<evidence type="ECO:0000256" key="7">
    <source>
        <dbReference type="SAM" id="Phobius"/>
    </source>
</evidence>
<evidence type="ECO:0000256" key="5">
    <source>
        <dbReference type="ARBA" id="ARBA00022989"/>
    </source>
</evidence>
<reference evidence="9" key="1">
    <citation type="journal article" date="2019" name="Int. J. Syst. Evol. Microbiol.">
        <title>The Global Catalogue of Microorganisms (GCM) 10K type strain sequencing project: providing services to taxonomists for standard genome sequencing and annotation.</title>
        <authorList>
            <consortium name="The Broad Institute Genomics Platform"/>
            <consortium name="The Broad Institute Genome Sequencing Center for Infectious Disease"/>
            <person name="Wu L."/>
            <person name="Ma J."/>
        </authorList>
    </citation>
    <scope>NUCLEOTIDE SEQUENCE [LARGE SCALE GENOMIC DNA]</scope>
    <source>
        <strain evidence="9">CECT 7131</strain>
    </source>
</reference>
<gene>
    <name evidence="8" type="primary">cydB</name>
    <name evidence="8" type="ORF">QWZ14_09595</name>
</gene>
<evidence type="ECO:0000313" key="8">
    <source>
        <dbReference type="EMBL" id="MDN3564616.1"/>
    </source>
</evidence>
<feature type="transmembrane region" description="Helical" evidence="7">
    <location>
        <begin position="123"/>
        <end position="143"/>
    </location>
</feature>
<dbReference type="RefSeq" id="WP_290316419.1">
    <property type="nucleotide sequence ID" value="NZ_JAUFPN010000107.1"/>
</dbReference>
<evidence type="ECO:0000256" key="1">
    <source>
        <dbReference type="ARBA" id="ARBA00004651"/>
    </source>
</evidence>
<feature type="transmembrane region" description="Helical" evidence="7">
    <location>
        <begin position="278"/>
        <end position="300"/>
    </location>
</feature>